<feature type="transmembrane region" description="Helical" evidence="5">
    <location>
        <begin position="305"/>
        <end position="327"/>
    </location>
</feature>
<dbReference type="RefSeq" id="XP_005789904.1">
    <property type="nucleotide sequence ID" value="XM_005789847.1"/>
</dbReference>
<keyword evidence="4 5" id="KW-0472">Membrane</keyword>
<dbReference type="InterPro" id="IPR052085">
    <property type="entry name" value="WD-SAM-U-box"/>
</dbReference>
<dbReference type="GO" id="GO:0004842">
    <property type="term" value="F:ubiquitin-protein transferase activity"/>
    <property type="evidence" value="ECO:0007669"/>
    <property type="project" value="InterPro"/>
</dbReference>
<dbReference type="Pfam" id="PF01490">
    <property type="entry name" value="Aa_trans"/>
    <property type="match status" value="3"/>
</dbReference>
<feature type="transmembrane region" description="Helical" evidence="5">
    <location>
        <begin position="164"/>
        <end position="182"/>
    </location>
</feature>
<dbReference type="GO" id="GO:0016567">
    <property type="term" value="P:protein ubiquitination"/>
    <property type="evidence" value="ECO:0007669"/>
    <property type="project" value="InterPro"/>
</dbReference>
<evidence type="ECO:0000256" key="2">
    <source>
        <dbReference type="ARBA" id="ARBA00022692"/>
    </source>
</evidence>
<evidence type="ECO:0000256" key="5">
    <source>
        <dbReference type="SAM" id="Phobius"/>
    </source>
</evidence>
<evidence type="ECO:0000259" key="6">
    <source>
        <dbReference type="PROSITE" id="PS51698"/>
    </source>
</evidence>
<feature type="transmembrane region" description="Helical" evidence="5">
    <location>
        <begin position="101"/>
        <end position="123"/>
    </location>
</feature>
<evidence type="ECO:0000313" key="8">
    <source>
        <dbReference type="Proteomes" id="UP000013827"/>
    </source>
</evidence>
<feature type="transmembrane region" description="Helical" evidence="5">
    <location>
        <begin position="246"/>
        <end position="265"/>
    </location>
</feature>
<dbReference type="GO" id="GO:0016020">
    <property type="term" value="C:membrane"/>
    <property type="evidence" value="ECO:0007669"/>
    <property type="project" value="UniProtKB-SubCell"/>
</dbReference>
<dbReference type="PANTHER" id="PTHR46573">
    <property type="entry name" value="WD REPEAT, SAM AND U-BOX DOMAIN-CONTAINING PROTEIN 1"/>
    <property type="match status" value="1"/>
</dbReference>
<dbReference type="KEGG" id="ehx:EMIHUDRAFT_467017"/>
<dbReference type="InterPro" id="IPR013083">
    <property type="entry name" value="Znf_RING/FYVE/PHD"/>
</dbReference>
<feature type="transmembrane region" description="Helical" evidence="5">
    <location>
        <begin position="76"/>
        <end position="94"/>
    </location>
</feature>
<dbReference type="PROSITE" id="PS51698">
    <property type="entry name" value="U_BOX"/>
    <property type="match status" value="1"/>
</dbReference>
<dbReference type="InterPro" id="IPR003613">
    <property type="entry name" value="Ubox_domain"/>
</dbReference>
<dbReference type="PANTHER" id="PTHR46573:SF1">
    <property type="entry name" value="WD REPEAT, SAM AND U-BOX DOMAIN-CONTAINING PROTEIN 1"/>
    <property type="match status" value="1"/>
</dbReference>
<keyword evidence="3 5" id="KW-1133">Transmembrane helix</keyword>
<keyword evidence="2 5" id="KW-0812">Transmembrane</keyword>
<evidence type="ECO:0000256" key="1">
    <source>
        <dbReference type="ARBA" id="ARBA00004370"/>
    </source>
</evidence>
<dbReference type="SUPFAM" id="SSF57850">
    <property type="entry name" value="RING/U-box"/>
    <property type="match status" value="1"/>
</dbReference>
<accession>A0A0D3KNZ0</accession>
<evidence type="ECO:0000256" key="3">
    <source>
        <dbReference type="ARBA" id="ARBA00022989"/>
    </source>
</evidence>
<keyword evidence="8" id="KW-1185">Reference proteome</keyword>
<sequence>MCVRDTGLSVRETVRDTQAARRRSSIREASLVQFFDPTQTSADNGSATVLSSAINLCNTLMGTGLLAMPGVMERSGWIPGLVLMFLMSLANAFSVEAAARASIVIDLAVALNCVGTACSYVIVSTGNFEMTFGGPRFLWVIVTVAIATPIAFLKDMDSLRHTSFAAVAILLYIVLIIVYAPLDPCDSDKAQPEFCPPGDTAVVTDFAGSVGEIESKDTTLDRSRIQRELLRLRTYSFGSKFETQRLRVAITLGFIAFTTLIGLVLDDIGKVVDLIGSVCGSTIAFAFPCWAYFKLFPDRRASPFSIISSALLVLGLVLIPLGVALTVGRRGATTPSHLAACSPQDAEAALPIEATPAGTGRPRCLAASDQASTVVEKRTLVAATEGGSPSAAEAPVAKEEEEPPADFICPITTEVMVEPVVAADGQSYERSAIERWLATKSTSPLTGGELEHSILIPNHNLRRTIREWQEARTSP</sequence>
<dbReference type="PaxDb" id="2903-EOD37475"/>
<dbReference type="EnsemblProtists" id="EOD37475">
    <property type="protein sequence ID" value="EOD37475"/>
    <property type="gene ID" value="EMIHUDRAFT_467017"/>
</dbReference>
<dbReference type="Proteomes" id="UP000013827">
    <property type="component" value="Unassembled WGS sequence"/>
</dbReference>
<feature type="transmembrane region" description="Helical" evidence="5">
    <location>
        <begin position="135"/>
        <end position="152"/>
    </location>
</feature>
<name>A0A0D3KNZ0_EMIH1</name>
<feature type="transmembrane region" description="Helical" evidence="5">
    <location>
        <begin position="272"/>
        <end position="293"/>
    </location>
</feature>
<dbReference type="Gene3D" id="3.30.40.10">
    <property type="entry name" value="Zinc/RING finger domain, C3HC4 (zinc finger)"/>
    <property type="match status" value="1"/>
</dbReference>
<feature type="domain" description="U-box" evidence="6">
    <location>
        <begin position="402"/>
        <end position="475"/>
    </location>
</feature>
<dbReference type="AlphaFoldDB" id="A0A0D3KNZ0"/>
<reference evidence="7" key="2">
    <citation type="submission" date="2024-10" db="UniProtKB">
        <authorList>
            <consortium name="EnsemblProtists"/>
        </authorList>
    </citation>
    <scope>IDENTIFICATION</scope>
</reference>
<reference evidence="8" key="1">
    <citation type="journal article" date="2013" name="Nature">
        <title>Pan genome of the phytoplankton Emiliania underpins its global distribution.</title>
        <authorList>
            <person name="Read B.A."/>
            <person name="Kegel J."/>
            <person name="Klute M.J."/>
            <person name="Kuo A."/>
            <person name="Lefebvre S.C."/>
            <person name="Maumus F."/>
            <person name="Mayer C."/>
            <person name="Miller J."/>
            <person name="Monier A."/>
            <person name="Salamov A."/>
            <person name="Young J."/>
            <person name="Aguilar M."/>
            <person name="Claverie J.M."/>
            <person name="Frickenhaus S."/>
            <person name="Gonzalez K."/>
            <person name="Herman E.K."/>
            <person name="Lin Y.C."/>
            <person name="Napier J."/>
            <person name="Ogata H."/>
            <person name="Sarno A.F."/>
            <person name="Shmutz J."/>
            <person name="Schroeder D."/>
            <person name="de Vargas C."/>
            <person name="Verret F."/>
            <person name="von Dassow P."/>
            <person name="Valentin K."/>
            <person name="Van de Peer Y."/>
            <person name="Wheeler G."/>
            <person name="Dacks J.B."/>
            <person name="Delwiche C.F."/>
            <person name="Dyhrman S.T."/>
            <person name="Glockner G."/>
            <person name="John U."/>
            <person name="Richards T."/>
            <person name="Worden A.Z."/>
            <person name="Zhang X."/>
            <person name="Grigoriev I.V."/>
            <person name="Allen A.E."/>
            <person name="Bidle K."/>
            <person name="Borodovsky M."/>
            <person name="Bowler C."/>
            <person name="Brownlee C."/>
            <person name="Cock J.M."/>
            <person name="Elias M."/>
            <person name="Gladyshev V.N."/>
            <person name="Groth M."/>
            <person name="Guda C."/>
            <person name="Hadaegh A."/>
            <person name="Iglesias-Rodriguez M.D."/>
            <person name="Jenkins J."/>
            <person name="Jones B.M."/>
            <person name="Lawson T."/>
            <person name="Leese F."/>
            <person name="Lindquist E."/>
            <person name="Lobanov A."/>
            <person name="Lomsadze A."/>
            <person name="Malik S.B."/>
            <person name="Marsh M.E."/>
            <person name="Mackinder L."/>
            <person name="Mock T."/>
            <person name="Mueller-Roeber B."/>
            <person name="Pagarete A."/>
            <person name="Parker M."/>
            <person name="Probert I."/>
            <person name="Quesneville H."/>
            <person name="Raines C."/>
            <person name="Rensing S.A."/>
            <person name="Riano-Pachon D.M."/>
            <person name="Richier S."/>
            <person name="Rokitta S."/>
            <person name="Shiraiwa Y."/>
            <person name="Soanes D.M."/>
            <person name="van der Giezen M."/>
            <person name="Wahlund T.M."/>
            <person name="Williams B."/>
            <person name="Wilson W."/>
            <person name="Wolfe G."/>
            <person name="Wurch L.L."/>
        </authorList>
    </citation>
    <scope>NUCLEOTIDE SEQUENCE</scope>
</reference>
<dbReference type="eggNOG" id="KOG1305">
    <property type="taxonomic scope" value="Eukaryota"/>
</dbReference>
<dbReference type="GeneID" id="17282745"/>
<dbReference type="CDD" id="cd16655">
    <property type="entry name" value="RING-Ubox_WDSUB1-like"/>
    <property type="match status" value="1"/>
</dbReference>
<dbReference type="SMART" id="SM00504">
    <property type="entry name" value="Ubox"/>
    <property type="match status" value="1"/>
</dbReference>
<proteinExistence type="predicted"/>
<organism evidence="7 8">
    <name type="scientific">Emiliania huxleyi (strain CCMP1516)</name>
    <dbReference type="NCBI Taxonomy" id="280463"/>
    <lineage>
        <taxon>Eukaryota</taxon>
        <taxon>Haptista</taxon>
        <taxon>Haptophyta</taxon>
        <taxon>Prymnesiophyceae</taxon>
        <taxon>Isochrysidales</taxon>
        <taxon>Noelaerhabdaceae</taxon>
        <taxon>Emiliania</taxon>
    </lineage>
</organism>
<dbReference type="Pfam" id="PF04564">
    <property type="entry name" value="U-box"/>
    <property type="match status" value="1"/>
</dbReference>
<protein>
    <recommendedName>
        <fullName evidence="6">U-box domain-containing protein</fullName>
    </recommendedName>
</protein>
<dbReference type="HOGENOM" id="CLU_575472_0_0_1"/>
<comment type="subcellular location">
    <subcellularLocation>
        <location evidence="1">Membrane</location>
    </subcellularLocation>
</comment>
<evidence type="ECO:0000313" key="7">
    <source>
        <dbReference type="EnsemblProtists" id="EOD37475"/>
    </source>
</evidence>
<evidence type="ECO:0000256" key="4">
    <source>
        <dbReference type="ARBA" id="ARBA00023136"/>
    </source>
</evidence>
<dbReference type="InterPro" id="IPR013057">
    <property type="entry name" value="AA_transpt_TM"/>
</dbReference>